<feature type="compositionally biased region" description="Basic and acidic residues" evidence="1">
    <location>
        <begin position="92"/>
        <end position="102"/>
    </location>
</feature>
<dbReference type="InterPro" id="IPR036237">
    <property type="entry name" value="Xyl_isomerase-like_sf"/>
</dbReference>
<feature type="region of interest" description="Disordered" evidence="1">
    <location>
        <begin position="322"/>
        <end position="362"/>
    </location>
</feature>
<dbReference type="Pfam" id="PF16227">
    <property type="entry name" value="DUF4886"/>
    <property type="match status" value="1"/>
</dbReference>
<feature type="region of interest" description="Disordered" evidence="1">
    <location>
        <begin position="89"/>
        <end position="110"/>
    </location>
</feature>
<dbReference type="OrthoDB" id="265974at2"/>
<proteinExistence type="predicted"/>
<dbReference type="RefSeq" id="WP_096057464.1">
    <property type="nucleotide sequence ID" value="NZ_CP023344.1"/>
</dbReference>
<organism evidence="3 4">
    <name type="scientific">Nibricoccus aquaticus</name>
    <dbReference type="NCBI Taxonomy" id="2576891"/>
    <lineage>
        <taxon>Bacteria</taxon>
        <taxon>Pseudomonadati</taxon>
        <taxon>Verrucomicrobiota</taxon>
        <taxon>Opitutia</taxon>
        <taxon>Opitutales</taxon>
        <taxon>Opitutaceae</taxon>
        <taxon>Nibricoccus</taxon>
    </lineage>
</organism>
<dbReference type="Gene3D" id="3.40.50.1110">
    <property type="entry name" value="SGNH hydrolase"/>
    <property type="match status" value="1"/>
</dbReference>
<dbReference type="GO" id="GO:0016788">
    <property type="term" value="F:hydrolase activity, acting on ester bonds"/>
    <property type="evidence" value="ECO:0007669"/>
    <property type="project" value="UniProtKB-ARBA"/>
</dbReference>
<dbReference type="InterPro" id="IPR036514">
    <property type="entry name" value="SGNH_hydro_sf"/>
</dbReference>
<evidence type="ECO:0000313" key="3">
    <source>
        <dbReference type="EMBL" id="ATC65835.1"/>
    </source>
</evidence>
<name>A0A290QAV5_9BACT</name>
<dbReference type="EMBL" id="CP023344">
    <property type="protein sequence ID" value="ATC65835.1"/>
    <property type="molecule type" value="Genomic_DNA"/>
</dbReference>
<evidence type="ECO:0000259" key="2">
    <source>
        <dbReference type="Pfam" id="PF16227"/>
    </source>
</evidence>
<dbReference type="KEGG" id="vbh:CMV30_18820"/>
<accession>A0A290QAV5</accession>
<dbReference type="Proteomes" id="UP000217265">
    <property type="component" value="Chromosome"/>
</dbReference>
<evidence type="ECO:0000313" key="4">
    <source>
        <dbReference type="Proteomes" id="UP000217265"/>
    </source>
</evidence>
<keyword evidence="4" id="KW-1185">Reference proteome</keyword>
<feature type="compositionally biased region" description="Low complexity" evidence="1">
    <location>
        <begin position="322"/>
        <end position="352"/>
    </location>
</feature>
<gene>
    <name evidence="3" type="ORF">CMV30_18820</name>
</gene>
<feature type="domain" description="DUF4886" evidence="2">
    <location>
        <begin position="36"/>
        <end position="168"/>
    </location>
</feature>
<evidence type="ECO:0000256" key="1">
    <source>
        <dbReference type="SAM" id="MobiDB-lite"/>
    </source>
</evidence>
<protein>
    <recommendedName>
        <fullName evidence="2">DUF4886 domain-containing protein</fullName>
    </recommendedName>
</protein>
<sequence length="449" mass="49339">MISSAHSPRFSSWLRWLVLLAALTTAAATAFGETVRILSIGNSFSENSLRHLPALAATQGVEIIVGEANMPGASLKRHASHWRAAQLNADDAEGKPYRDRRNPSAPPQSLAERLQADTWDYVTIQQFSQESFRPETYEPWAGEIVAAIRRYAPQARILVHQTWAYRDDHPWFAAKMPEASSPSLHATQSGEFLTPATMHAGLRAAYDELAARYGFTVVPVGDAFHLARQMPLWQVQFPDPSFDYKNPPADARPNEPGSLFVGWLWRKAPNAPAATFTLDATHANVAGEYLGACVFFETLTGRDVLSVTWHPAPLTDEQAASLRTAAHAAARPSLSPNSSSTPAPAGAPAAPRSELEQSTDRASSIGFSLRAGESGAPTHGRLQGRRIELLHLKDDTEIGLGTMDFAPIFKAVDTIGALRWQVVEIERYNHDPMESARHSLEKIREWDRV</sequence>
<reference evidence="3 4" key="1">
    <citation type="submission" date="2017-09" db="EMBL/GenBank/DDBJ databases">
        <title>Complete genome sequence of Verrucomicrobial strain HZ-65, isolated from freshwater.</title>
        <authorList>
            <person name="Choi A."/>
        </authorList>
    </citation>
    <scope>NUCLEOTIDE SEQUENCE [LARGE SCALE GENOMIC DNA]</scope>
    <source>
        <strain evidence="3 4">HZ-65</strain>
    </source>
</reference>
<dbReference type="Gene3D" id="3.20.20.150">
    <property type="entry name" value="Divalent-metal-dependent TIM barrel enzymes"/>
    <property type="match status" value="1"/>
</dbReference>
<dbReference type="AlphaFoldDB" id="A0A290QAV5"/>
<dbReference type="SUPFAM" id="SSF51658">
    <property type="entry name" value="Xylose isomerase-like"/>
    <property type="match status" value="1"/>
</dbReference>
<dbReference type="InterPro" id="IPR032616">
    <property type="entry name" value="DUF4886"/>
</dbReference>